<reference evidence="2 3" key="1">
    <citation type="submission" date="2021-06" db="EMBL/GenBank/DDBJ databases">
        <authorList>
            <person name="Kallberg Y."/>
            <person name="Tangrot J."/>
            <person name="Rosling A."/>
        </authorList>
    </citation>
    <scope>NUCLEOTIDE SEQUENCE [LARGE SCALE GENOMIC DNA]</scope>
    <source>
        <strain evidence="2 3">120-4 pot B 10/14</strain>
    </source>
</reference>
<evidence type="ECO:0000313" key="3">
    <source>
        <dbReference type="Proteomes" id="UP000789901"/>
    </source>
</evidence>
<evidence type="ECO:0000256" key="1">
    <source>
        <dbReference type="SAM" id="MobiDB-lite"/>
    </source>
</evidence>
<keyword evidence="3" id="KW-1185">Reference proteome</keyword>
<sequence>MVKPKASKQTARNRHQRCSITPTKKNRTAKPIYNKGTKTNCVKSTPMI</sequence>
<comment type="caution">
    <text evidence="2">The sequence shown here is derived from an EMBL/GenBank/DDBJ whole genome shotgun (WGS) entry which is preliminary data.</text>
</comment>
<evidence type="ECO:0000313" key="2">
    <source>
        <dbReference type="EMBL" id="CAG8627219.1"/>
    </source>
</evidence>
<feature type="compositionally biased region" description="Polar residues" evidence="1">
    <location>
        <begin position="36"/>
        <end position="48"/>
    </location>
</feature>
<proteinExistence type="predicted"/>
<organism evidence="2 3">
    <name type="scientific">Gigaspora margarita</name>
    <dbReference type="NCBI Taxonomy" id="4874"/>
    <lineage>
        <taxon>Eukaryota</taxon>
        <taxon>Fungi</taxon>
        <taxon>Fungi incertae sedis</taxon>
        <taxon>Mucoromycota</taxon>
        <taxon>Glomeromycotina</taxon>
        <taxon>Glomeromycetes</taxon>
        <taxon>Diversisporales</taxon>
        <taxon>Gigasporaceae</taxon>
        <taxon>Gigaspora</taxon>
    </lineage>
</organism>
<protein>
    <submittedName>
        <fullName evidence="2">41248_t:CDS:1</fullName>
    </submittedName>
</protein>
<accession>A0ABN7ULL5</accession>
<name>A0ABN7ULL5_GIGMA</name>
<feature type="region of interest" description="Disordered" evidence="1">
    <location>
        <begin position="1"/>
        <end position="48"/>
    </location>
</feature>
<dbReference type="EMBL" id="CAJVQB010004115">
    <property type="protein sequence ID" value="CAG8627219.1"/>
    <property type="molecule type" value="Genomic_DNA"/>
</dbReference>
<dbReference type="Proteomes" id="UP000789901">
    <property type="component" value="Unassembled WGS sequence"/>
</dbReference>
<gene>
    <name evidence="2" type="ORF">GMARGA_LOCUS8139</name>
</gene>